<dbReference type="GO" id="GO:0045454">
    <property type="term" value="P:cell redox homeostasis"/>
    <property type="evidence" value="ECO:0007669"/>
    <property type="project" value="InterPro"/>
</dbReference>
<dbReference type="PANTHER" id="PTHR45694">
    <property type="entry name" value="GLUTAREDOXIN 2"/>
    <property type="match status" value="1"/>
</dbReference>
<dbReference type="InterPro" id="IPR036249">
    <property type="entry name" value="Thioredoxin-like_sf"/>
</dbReference>
<dbReference type="EMBL" id="VDFU01000019">
    <property type="protein sequence ID" value="TNC48134.1"/>
    <property type="molecule type" value="Genomic_DNA"/>
</dbReference>
<evidence type="ECO:0000313" key="9">
    <source>
        <dbReference type="EMBL" id="TNC48134.1"/>
    </source>
</evidence>
<dbReference type="FunFam" id="3.40.30.10:FF:000018">
    <property type="entry name" value="Glutaredoxin"/>
    <property type="match status" value="1"/>
</dbReference>
<dbReference type="PROSITE" id="PS51354">
    <property type="entry name" value="GLUTAREDOXIN_2"/>
    <property type="match status" value="1"/>
</dbReference>
<sequence>MATIEIYTSPTCGYCHAAKRLLAQKGASYTEVDVVRDPSRRPEMMKRANGRHTVPQIFIDGRHVGGCDDLYALEEAGKLDPMLAGTAPA</sequence>
<dbReference type="PRINTS" id="PR00160">
    <property type="entry name" value="GLUTAREDOXIN"/>
</dbReference>
<proteinExistence type="inferred from homology"/>
<reference evidence="9 10" key="1">
    <citation type="submission" date="2019-06" db="EMBL/GenBank/DDBJ databases">
        <title>YIM 131921 draft genome.</title>
        <authorList>
            <person name="Jiang L."/>
        </authorList>
    </citation>
    <scope>NUCLEOTIDE SEQUENCE [LARGE SCALE GENOMIC DNA]</scope>
    <source>
        <strain evidence="9 10">YIM 131921</strain>
    </source>
</reference>
<dbReference type="Proteomes" id="UP000305887">
    <property type="component" value="Unassembled WGS sequence"/>
</dbReference>
<dbReference type="InterPro" id="IPR002109">
    <property type="entry name" value="Glutaredoxin"/>
</dbReference>
<dbReference type="GO" id="GO:0015038">
    <property type="term" value="F:glutathione disulfide oxidoreductase activity"/>
    <property type="evidence" value="ECO:0007669"/>
    <property type="project" value="UniProtKB-UniRule"/>
</dbReference>
<evidence type="ECO:0000256" key="3">
    <source>
        <dbReference type="ARBA" id="ARBA00022448"/>
    </source>
</evidence>
<dbReference type="GO" id="GO:0034599">
    <property type="term" value="P:cellular response to oxidative stress"/>
    <property type="evidence" value="ECO:0007669"/>
    <property type="project" value="TreeGrafter"/>
</dbReference>
<comment type="caution">
    <text evidence="9">The sequence shown here is derived from an EMBL/GenBank/DDBJ whole genome shotgun (WGS) entry which is preliminary data.</text>
</comment>
<evidence type="ECO:0000256" key="4">
    <source>
        <dbReference type="ARBA" id="ARBA00022982"/>
    </source>
</evidence>
<dbReference type="OrthoDB" id="9814618at2"/>
<evidence type="ECO:0000256" key="5">
    <source>
        <dbReference type="ARBA" id="ARBA00023157"/>
    </source>
</evidence>
<evidence type="ECO:0000256" key="6">
    <source>
        <dbReference type="ARBA" id="ARBA00023284"/>
    </source>
</evidence>
<dbReference type="RefSeq" id="WP_139077831.1">
    <property type="nucleotide sequence ID" value="NZ_VDFU01000019.1"/>
</dbReference>
<dbReference type="InterPro" id="IPR014025">
    <property type="entry name" value="Glutaredoxin_subgr"/>
</dbReference>
<feature type="domain" description="Glutaredoxin" evidence="8">
    <location>
        <begin position="4"/>
        <end position="64"/>
    </location>
</feature>
<keyword evidence="4 7" id="KW-0249">Electron transport</keyword>
<organism evidence="9 10">
    <name type="scientific">Rubellimicrobium rubrum</name>
    <dbReference type="NCBI Taxonomy" id="2585369"/>
    <lineage>
        <taxon>Bacteria</taxon>
        <taxon>Pseudomonadati</taxon>
        <taxon>Pseudomonadota</taxon>
        <taxon>Alphaproteobacteria</taxon>
        <taxon>Rhodobacterales</taxon>
        <taxon>Roseobacteraceae</taxon>
        <taxon>Rubellimicrobium</taxon>
    </lineage>
</organism>
<gene>
    <name evidence="9" type="primary">grxC</name>
    <name evidence="9" type="ORF">FHG66_14755</name>
</gene>
<evidence type="ECO:0000256" key="7">
    <source>
        <dbReference type="RuleBase" id="RU364065"/>
    </source>
</evidence>
<dbReference type="PANTHER" id="PTHR45694:SF18">
    <property type="entry name" value="GLUTAREDOXIN-1-RELATED"/>
    <property type="match status" value="1"/>
</dbReference>
<name>A0A5C4MRI9_9RHOB</name>
<keyword evidence="5" id="KW-1015">Disulfide bond</keyword>
<dbReference type="NCBIfam" id="TIGR02181">
    <property type="entry name" value="GRX_bact"/>
    <property type="match status" value="1"/>
</dbReference>
<evidence type="ECO:0000259" key="8">
    <source>
        <dbReference type="Pfam" id="PF00462"/>
    </source>
</evidence>
<keyword evidence="7" id="KW-0963">Cytoplasm</keyword>
<dbReference type="InterPro" id="IPR011900">
    <property type="entry name" value="GRX_bact"/>
</dbReference>
<evidence type="ECO:0000313" key="10">
    <source>
        <dbReference type="Proteomes" id="UP000305887"/>
    </source>
</evidence>
<comment type="similarity">
    <text evidence="2 7">Belongs to the glutaredoxin family.</text>
</comment>
<evidence type="ECO:0000256" key="1">
    <source>
        <dbReference type="ARBA" id="ARBA00002549"/>
    </source>
</evidence>
<dbReference type="Pfam" id="PF00462">
    <property type="entry name" value="Glutaredoxin"/>
    <property type="match status" value="1"/>
</dbReference>
<dbReference type="Gene3D" id="3.40.30.10">
    <property type="entry name" value="Glutaredoxin"/>
    <property type="match status" value="1"/>
</dbReference>
<dbReference type="GO" id="GO:0005737">
    <property type="term" value="C:cytoplasm"/>
    <property type="evidence" value="ECO:0007669"/>
    <property type="project" value="TreeGrafter"/>
</dbReference>
<dbReference type="SUPFAM" id="SSF52833">
    <property type="entry name" value="Thioredoxin-like"/>
    <property type="match status" value="1"/>
</dbReference>
<protein>
    <recommendedName>
        <fullName evidence="7">Glutaredoxin</fullName>
    </recommendedName>
</protein>
<accession>A0A5C4MRI9</accession>
<dbReference type="CDD" id="cd03418">
    <property type="entry name" value="GRX_GRXb_1_3_like"/>
    <property type="match status" value="1"/>
</dbReference>
<evidence type="ECO:0000256" key="2">
    <source>
        <dbReference type="ARBA" id="ARBA00007787"/>
    </source>
</evidence>
<dbReference type="AlphaFoldDB" id="A0A5C4MRI9"/>
<comment type="function">
    <text evidence="1 7">Has a glutathione-disulfide oxidoreductase activity in the presence of NADPH and glutathione reductase. Reduces low molecular weight disulfides and proteins.</text>
</comment>
<keyword evidence="3 7" id="KW-0813">Transport</keyword>
<keyword evidence="10" id="KW-1185">Reference proteome</keyword>
<keyword evidence="6 7" id="KW-0676">Redox-active center</keyword>